<reference evidence="2 3" key="1">
    <citation type="submission" date="2018-06" db="EMBL/GenBank/DDBJ databases">
        <authorList>
            <consortium name="Pathogen Informatics"/>
            <person name="Doyle S."/>
        </authorList>
    </citation>
    <scope>NUCLEOTIDE SEQUENCE [LARGE SCALE GENOMIC DNA]</scope>
    <source>
        <strain evidence="2 3">NCTC9617</strain>
    </source>
</reference>
<dbReference type="AlphaFoldDB" id="A0A378FWZ1"/>
<accession>A0A378FWZ1</accession>
<evidence type="ECO:0000313" key="3">
    <source>
        <dbReference type="Proteomes" id="UP000255167"/>
    </source>
</evidence>
<feature type="region of interest" description="Disordered" evidence="1">
    <location>
        <begin position="71"/>
        <end position="129"/>
    </location>
</feature>
<dbReference type="Proteomes" id="UP000255167">
    <property type="component" value="Unassembled WGS sequence"/>
</dbReference>
<evidence type="ECO:0000313" key="2">
    <source>
        <dbReference type="EMBL" id="STW49146.1"/>
    </source>
</evidence>
<dbReference type="EMBL" id="UGNC01000005">
    <property type="protein sequence ID" value="STW49146.1"/>
    <property type="molecule type" value="Genomic_DNA"/>
</dbReference>
<gene>
    <name evidence="2" type="ORF">NCTC9617_05769</name>
</gene>
<organism evidence="2 3">
    <name type="scientific">Klebsiella pneumoniae</name>
    <dbReference type="NCBI Taxonomy" id="573"/>
    <lineage>
        <taxon>Bacteria</taxon>
        <taxon>Pseudomonadati</taxon>
        <taxon>Pseudomonadota</taxon>
        <taxon>Gammaproteobacteria</taxon>
        <taxon>Enterobacterales</taxon>
        <taxon>Enterobacteriaceae</taxon>
        <taxon>Klebsiella/Raoultella group</taxon>
        <taxon>Klebsiella</taxon>
        <taxon>Klebsiella pneumoniae complex</taxon>
    </lineage>
</organism>
<proteinExistence type="predicted"/>
<feature type="compositionally biased region" description="Low complexity" evidence="1">
    <location>
        <begin position="111"/>
        <end position="125"/>
    </location>
</feature>
<protein>
    <submittedName>
        <fullName evidence="2">Uncharacterized protein</fullName>
    </submittedName>
</protein>
<sequence length="176" mass="18878">MPQARRSIPSRPAARVRLAIRFTRATRGIAIDLLHQRLRRAGDQPDVGIGAGQVGGKPRMNYRKRRHMMANQPTTPLPAASAPPRGGQSCRPQQELIGQRAAVRSLPVRQGSPAPSAPPATGSAANDAADSARKLPNISCWCKVPSRSKNTTLRSVCCKLPPLSQNSLLVRVSLTA</sequence>
<name>A0A378FWZ1_KLEPN</name>
<evidence type="ECO:0000256" key="1">
    <source>
        <dbReference type="SAM" id="MobiDB-lite"/>
    </source>
</evidence>
<feature type="compositionally biased region" description="Low complexity" evidence="1">
    <location>
        <begin position="73"/>
        <end position="84"/>
    </location>
</feature>